<dbReference type="AlphaFoldDB" id="A0A6M3KUH7"/>
<name>A0A6M3KUH7_9ZZZZ</name>
<accession>A0A6M3KUH7</accession>
<sequence length="77" mass="9494">MKQRLVRKIVKKHSHKWWKPLDEFIINGKIDSDMKTSYLCPPPKWNTTQILKEFNRKYFNNLTCWNKYIYRITGITF</sequence>
<proteinExistence type="predicted"/>
<organism evidence="1">
    <name type="scientific">viral metagenome</name>
    <dbReference type="NCBI Taxonomy" id="1070528"/>
    <lineage>
        <taxon>unclassified sequences</taxon>
        <taxon>metagenomes</taxon>
        <taxon>organismal metagenomes</taxon>
    </lineage>
</organism>
<dbReference type="EMBL" id="MT142579">
    <property type="protein sequence ID" value="QJA85510.1"/>
    <property type="molecule type" value="Genomic_DNA"/>
</dbReference>
<protein>
    <submittedName>
        <fullName evidence="1">Uncharacterized protein</fullName>
    </submittedName>
</protein>
<reference evidence="1" key="1">
    <citation type="submission" date="2020-03" db="EMBL/GenBank/DDBJ databases">
        <title>The deep terrestrial virosphere.</title>
        <authorList>
            <person name="Holmfeldt K."/>
            <person name="Nilsson E."/>
            <person name="Simone D."/>
            <person name="Lopez-Fernandez M."/>
            <person name="Wu X."/>
            <person name="de Brujin I."/>
            <person name="Lundin D."/>
            <person name="Andersson A."/>
            <person name="Bertilsson S."/>
            <person name="Dopson M."/>
        </authorList>
    </citation>
    <scope>NUCLEOTIDE SEQUENCE</scope>
    <source>
        <strain evidence="1">MM415B02211</strain>
    </source>
</reference>
<gene>
    <name evidence="1" type="ORF">MM415B02211_0006</name>
</gene>
<evidence type="ECO:0000313" key="1">
    <source>
        <dbReference type="EMBL" id="QJA85510.1"/>
    </source>
</evidence>